<evidence type="ECO:0000313" key="1">
    <source>
        <dbReference type="EMBL" id="MPM27725.1"/>
    </source>
</evidence>
<dbReference type="AlphaFoldDB" id="A0A644YGN0"/>
<reference evidence="1" key="1">
    <citation type="submission" date="2019-08" db="EMBL/GenBank/DDBJ databases">
        <authorList>
            <person name="Kucharzyk K."/>
            <person name="Murdoch R.W."/>
            <person name="Higgins S."/>
            <person name="Loffler F."/>
        </authorList>
    </citation>
    <scope>NUCLEOTIDE SEQUENCE</scope>
</reference>
<accession>A0A644YGN0</accession>
<organism evidence="1">
    <name type="scientific">bioreactor metagenome</name>
    <dbReference type="NCBI Taxonomy" id="1076179"/>
    <lineage>
        <taxon>unclassified sequences</taxon>
        <taxon>metagenomes</taxon>
        <taxon>ecological metagenomes</taxon>
    </lineage>
</organism>
<dbReference type="EMBL" id="VSSQ01005071">
    <property type="protein sequence ID" value="MPM27725.1"/>
    <property type="molecule type" value="Genomic_DNA"/>
</dbReference>
<protein>
    <submittedName>
        <fullName evidence="1">Uncharacterized protein</fullName>
    </submittedName>
</protein>
<sequence length="201" mass="23220">MLRIPRRRPVNPFLISKLTAEKSVCCSYVQVVPFQYLAEKLNAVGTSLTSRQDFFVAHLAVFRSFACQANPIGNRQRIIFVLFVKPFERHSYVVLRTELHAQNRLVGKDVFHPFVAIGVFSCCIFKPERRISRLHSVTSEVGIQIPLVRKHVRSRKSRRQLVQGILHVVVEVVAYRAYPERQFQAVLKVFVRNLCKCLISE</sequence>
<gene>
    <name evidence="1" type="ORF">SDC9_74238</name>
</gene>
<comment type="caution">
    <text evidence="1">The sequence shown here is derived from an EMBL/GenBank/DDBJ whole genome shotgun (WGS) entry which is preliminary data.</text>
</comment>
<proteinExistence type="predicted"/>
<name>A0A644YGN0_9ZZZZ</name>